<keyword evidence="2" id="KW-1185">Reference proteome</keyword>
<gene>
    <name evidence="1" type="ORF">PYW08_005026</name>
</gene>
<reference evidence="1" key="1">
    <citation type="submission" date="2023-03" db="EMBL/GenBank/DDBJ databases">
        <title>Chromosome-level genomes of two armyworms, Mythimna separata and Mythimna loreyi, provide insights into the biosynthesis and reception of sex pheromones.</title>
        <authorList>
            <person name="Zhao H."/>
        </authorList>
    </citation>
    <scope>NUCLEOTIDE SEQUENCE</scope>
    <source>
        <strain evidence="1">BeijingLab</strain>
    </source>
</reference>
<evidence type="ECO:0000313" key="1">
    <source>
        <dbReference type="EMBL" id="KAJ8715045.1"/>
    </source>
</evidence>
<comment type="caution">
    <text evidence="1">The sequence shown here is derived from an EMBL/GenBank/DDBJ whole genome shotgun (WGS) entry which is preliminary data.</text>
</comment>
<organism evidence="1 2">
    <name type="scientific">Mythimna loreyi</name>
    <dbReference type="NCBI Taxonomy" id="667449"/>
    <lineage>
        <taxon>Eukaryota</taxon>
        <taxon>Metazoa</taxon>
        <taxon>Ecdysozoa</taxon>
        <taxon>Arthropoda</taxon>
        <taxon>Hexapoda</taxon>
        <taxon>Insecta</taxon>
        <taxon>Pterygota</taxon>
        <taxon>Neoptera</taxon>
        <taxon>Endopterygota</taxon>
        <taxon>Lepidoptera</taxon>
        <taxon>Glossata</taxon>
        <taxon>Ditrysia</taxon>
        <taxon>Noctuoidea</taxon>
        <taxon>Noctuidae</taxon>
        <taxon>Noctuinae</taxon>
        <taxon>Hadenini</taxon>
        <taxon>Mythimna</taxon>
    </lineage>
</organism>
<proteinExistence type="predicted"/>
<dbReference type="Proteomes" id="UP001231649">
    <property type="component" value="Chromosome 17"/>
</dbReference>
<dbReference type="EMBL" id="CM056793">
    <property type="protein sequence ID" value="KAJ8715045.1"/>
    <property type="molecule type" value="Genomic_DNA"/>
</dbReference>
<name>A0ACC2QEE5_9NEOP</name>
<evidence type="ECO:0000313" key="2">
    <source>
        <dbReference type="Proteomes" id="UP001231649"/>
    </source>
</evidence>
<protein>
    <submittedName>
        <fullName evidence="1">Uncharacterized protein</fullName>
    </submittedName>
</protein>
<accession>A0ACC2QEE5</accession>
<sequence>MSALGNENQVTKQLQQDLQNELNTANQLLRLISVELQQIKHLTRPSGEFEANIIKNTSLIKELGKIQQIDLDNLPPYTRRQIDMDKYTNQHVSDKDINSYQNDSLEESQ</sequence>